<name>A0A1M5I987_9ACTN</name>
<sequence>MGRHSAPDDDVASDVLTRPADDTPRPHPGRHSRPGADDTAADATDDTAEARDELQARPEDHPGDDSDDDGGPHTGGLDLIEDALSRGRPRPARDSDGQADGHADEPVASDETVQIAAIADPVLDRRVPEAETAQLRAVTDASPPQATGGATAAQTPAQGAEHTEHTGHADAPPQVSDVALLRGDSALRARVAAAVVAPFVLYVLVLIVLDEFEPRTALIWIWLPLVTAGVVAGLLLDLAHRRAVARVPEVDRSDG</sequence>
<evidence type="ECO:0000256" key="1">
    <source>
        <dbReference type="SAM" id="MobiDB-lite"/>
    </source>
</evidence>
<feature type="transmembrane region" description="Helical" evidence="2">
    <location>
        <begin position="215"/>
        <end position="236"/>
    </location>
</feature>
<dbReference type="RefSeq" id="WP_073388791.1">
    <property type="nucleotide sequence ID" value="NZ_FQVU01000002.1"/>
</dbReference>
<reference evidence="3 4" key="1">
    <citation type="submission" date="2016-11" db="EMBL/GenBank/DDBJ databases">
        <authorList>
            <person name="Jaros S."/>
            <person name="Januszkiewicz K."/>
            <person name="Wedrychowicz H."/>
        </authorList>
    </citation>
    <scope>NUCLEOTIDE SEQUENCE [LARGE SCALE GENOMIC DNA]</scope>
    <source>
        <strain evidence="3 4">DSM 45627</strain>
    </source>
</reference>
<dbReference type="EMBL" id="FQVU01000002">
    <property type="protein sequence ID" value="SHG24856.1"/>
    <property type="molecule type" value="Genomic_DNA"/>
</dbReference>
<feature type="compositionally biased region" description="Basic and acidic residues" evidence="1">
    <location>
        <begin position="91"/>
        <end position="105"/>
    </location>
</feature>
<feature type="compositionally biased region" description="Basic and acidic residues" evidence="1">
    <location>
        <begin position="48"/>
        <end position="64"/>
    </location>
</feature>
<evidence type="ECO:0000256" key="2">
    <source>
        <dbReference type="SAM" id="Phobius"/>
    </source>
</evidence>
<organism evidence="3 4">
    <name type="scientific">Jatrophihabitans endophyticus</name>
    <dbReference type="NCBI Taxonomy" id="1206085"/>
    <lineage>
        <taxon>Bacteria</taxon>
        <taxon>Bacillati</taxon>
        <taxon>Actinomycetota</taxon>
        <taxon>Actinomycetes</taxon>
        <taxon>Jatrophihabitantales</taxon>
        <taxon>Jatrophihabitantaceae</taxon>
        <taxon>Jatrophihabitans</taxon>
    </lineage>
</organism>
<keyword evidence="2" id="KW-0472">Membrane</keyword>
<evidence type="ECO:0000313" key="4">
    <source>
        <dbReference type="Proteomes" id="UP000186132"/>
    </source>
</evidence>
<protein>
    <submittedName>
        <fullName evidence="3">Uncharacterized protein</fullName>
    </submittedName>
</protein>
<dbReference type="Proteomes" id="UP000186132">
    <property type="component" value="Unassembled WGS sequence"/>
</dbReference>
<feature type="compositionally biased region" description="Low complexity" evidence="1">
    <location>
        <begin position="143"/>
        <end position="160"/>
    </location>
</feature>
<evidence type="ECO:0000313" key="3">
    <source>
        <dbReference type="EMBL" id="SHG24856.1"/>
    </source>
</evidence>
<keyword evidence="4" id="KW-1185">Reference proteome</keyword>
<proteinExistence type="predicted"/>
<feature type="transmembrane region" description="Helical" evidence="2">
    <location>
        <begin position="191"/>
        <end position="209"/>
    </location>
</feature>
<keyword evidence="2" id="KW-1133">Transmembrane helix</keyword>
<feature type="region of interest" description="Disordered" evidence="1">
    <location>
        <begin position="136"/>
        <end position="172"/>
    </location>
</feature>
<keyword evidence="2" id="KW-0812">Transmembrane</keyword>
<gene>
    <name evidence="3" type="ORF">SAMN05443575_1807</name>
</gene>
<accession>A0A1M5I987</accession>
<feature type="region of interest" description="Disordered" evidence="1">
    <location>
        <begin position="1"/>
        <end position="113"/>
    </location>
</feature>
<dbReference type="AlphaFoldDB" id="A0A1M5I987"/>